<keyword evidence="2" id="KW-1185">Reference proteome</keyword>
<proteinExistence type="predicted"/>
<dbReference type="Proteomes" id="UP001057455">
    <property type="component" value="Unassembled WGS sequence"/>
</dbReference>
<gene>
    <name evidence="1" type="ORF">BaOVIS_028120</name>
</gene>
<dbReference type="AlphaFoldDB" id="A0A9W5WVX8"/>
<reference evidence="1" key="1">
    <citation type="submission" date="2019-12" db="EMBL/GenBank/DDBJ databases">
        <title>Genome sequence of Babesia ovis.</title>
        <authorList>
            <person name="Yamagishi J."/>
            <person name="Sevinc F."/>
            <person name="Xuan X."/>
        </authorList>
    </citation>
    <scope>NUCLEOTIDE SEQUENCE</scope>
    <source>
        <strain evidence="1">Selcuk</strain>
    </source>
</reference>
<protein>
    <submittedName>
        <fullName evidence="1">Uncharacterized protein</fullName>
    </submittedName>
</protein>
<organism evidence="1 2">
    <name type="scientific">Babesia ovis</name>
    <dbReference type="NCBI Taxonomy" id="5869"/>
    <lineage>
        <taxon>Eukaryota</taxon>
        <taxon>Sar</taxon>
        <taxon>Alveolata</taxon>
        <taxon>Apicomplexa</taxon>
        <taxon>Aconoidasida</taxon>
        <taxon>Piroplasmida</taxon>
        <taxon>Babesiidae</taxon>
        <taxon>Babesia</taxon>
    </lineage>
</organism>
<sequence length="156" mass="17051">MTLAQNGYRPDFSRTLFIQPLVGFTNGNLMYDVKEPLHTGHFSLRSDCKQLKQNEACPHGSNTVSILLERHMRQSVSSSSPMPNMSLGSCGRPNSFEKHTCLVTSTEMPVGIPNGIGKRSDNKGLPAKPTIVISATPWYDSTLPSLKTLVSCARGE</sequence>
<evidence type="ECO:0000313" key="2">
    <source>
        <dbReference type="Proteomes" id="UP001057455"/>
    </source>
</evidence>
<comment type="caution">
    <text evidence="1">The sequence shown here is derived from an EMBL/GenBank/DDBJ whole genome shotgun (WGS) entry which is preliminary data.</text>
</comment>
<evidence type="ECO:0000313" key="1">
    <source>
        <dbReference type="EMBL" id="GFE55408.1"/>
    </source>
</evidence>
<accession>A0A9W5WVX8</accession>
<name>A0A9W5WVX8_BABOV</name>
<dbReference type="EMBL" id="BLIY01000020">
    <property type="protein sequence ID" value="GFE55408.1"/>
    <property type="molecule type" value="Genomic_DNA"/>
</dbReference>